<reference evidence="2" key="1">
    <citation type="submission" date="2020-10" db="EMBL/GenBank/DDBJ databases">
        <authorList>
            <person name="Han B."/>
            <person name="Lu T."/>
            <person name="Zhao Q."/>
            <person name="Huang X."/>
            <person name="Zhao Y."/>
        </authorList>
    </citation>
    <scope>NUCLEOTIDE SEQUENCE</scope>
</reference>
<accession>A0A811RYZ8</accession>
<keyword evidence="3" id="KW-1185">Reference proteome</keyword>
<name>A0A811RYZ8_9POAL</name>
<sequence length="94" mass="9957">MSHDEEIARRLLVELNHGAICIPGDDGLVILSSDSEEVVTEEEEDTEEEEVKDEPVGSGSPSRRLVAPISSASSLKSLVTIGGGAFSSYLRLGS</sequence>
<organism evidence="2 3">
    <name type="scientific">Miscanthus lutarioriparius</name>
    <dbReference type="NCBI Taxonomy" id="422564"/>
    <lineage>
        <taxon>Eukaryota</taxon>
        <taxon>Viridiplantae</taxon>
        <taxon>Streptophyta</taxon>
        <taxon>Embryophyta</taxon>
        <taxon>Tracheophyta</taxon>
        <taxon>Spermatophyta</taxon>
        <taxon>Magnoliopsida</taxon>
        <taxon>Liliopsida</taxon>
        <taxon>Poales</taxon>
        <taxon>Poaceae</taxon>
        <taxon>PACMAD clade</taxon>
        <taxon>Panicoideae</taxon>
        <taxon>Andropogonodae</taxon>
        <taxon>Andropogoneae</taxon>
        <taxon>Saccharinae</taxon>
        <taxon>Miscanthus</taxon>
    </lineage>
</organism>
<evidence type="ECO:0000313" key="3">
    <source>
        <dbReference type="Proteomes" id="UP000604825"/>
    </source>
</evidence>
<gene>
    <name evidence="2" type="ORF">NCGR_LOCUS58181</name>
</gene>
<protein>
    <submittedName>
        <fullName evidence="2">Uncharacterized protein</fullName>
    </submittedName>
</protein>
<dbReference type="AlphaFoldDB" id="A0A811RYZ8"/>
<feature type="compositionally biased region" description="Acidic residues" evidence="1">
    <location>
        <begin position="35"/>
        <end position="52"/>
    </location>
</feature>
<dbReference type="Proteomes" id="UP000604825">
    <property type="component" value="Unassembled WGS sequence"/>
</dbReference>
<comment type="caution">
    <text evidence="2">The sequence shown here is derived from an EMBL/GenBank/DDBJ whole genome shotgun (WGS) entry which is preliminary data.</text>
</comment>
<feature type="region of interest" description="Disordered" evidence="1">
    <location>
        <begin position="35"/>
        <end position="65"/>
    </location>
</feature>
<evidence type="ECO:0000256" key="1">
    <source>
        <dbReference type="SAM" id="MobiDB-lite"/>
    </source>
</evidence>
<proteinExistence type="predicted"/>
<dbReference type="EMBL" id="CAJGYO010000017">
    <property type="protein sequence ID" value="CAD6334083.1"/>
    <property type="molecule type" value="Genomic_DNA"/>
</dbReference>
<evidence type="ECO:0000313" key="2">
    <source>
        <dbReference type="EMBL" id="CAD6334083.1"/>
    </source>
</evidence>